<dbReference type="InterPro" id="IPR029058">
    <property type="entry name" value="AB_hydrolase_fold"/>
</dbReference>
<dbReference type="InterPro" id="IPR000073">
    <property type="entry name" value="AB_hydrolase_1"/>
</dbReference>
<evidence type="ECO:0000259" key="2">
    <source>
        <dbReference type="Pfam" id="PF00561"/>
    </source>
</evidence>
<proteinExistence type="predicted"/>
<feature type="domain" description="AB hydrolase-1" evidence="2">
    <location>
        <begin position="21"/>
        <end position="240"/>
    </location>
</feature>
<dbReference type="Gene3D" id="3.40.50.1820">
    <property type="entry name" value="alpha/beta hydrolase"/>
    <property type="match status" value="1"/>
</dbReference>
<dbReference type="GO" id="GO:0016787">
    <property type="term" value="F:hydrolase activity"/>
    <property type="evidence" value="ECO:0007669"/>
    <property type="project" value="UniProtKB-KW"/>
</dbReference>
<evidence type="ECO:0000313" key="4">
    <source>
        <dbReference type="Proteomes" id="UP001597506"/>
    </source>
</evidence>
<keyword evidence="1 3" id="KW-0378">Hydrolase</keyword>
<keyword evidence="4" id="KW-1185">Reference proteome</keyword>
<comment type="caution">
    <text evidence="3">The sequence shown here is derived from an EMBL/GenBank/DDBJ whole genome shotgun (WGS) entry which is preliminary data.</text>
</comment>
<evidence type="ECO:0000313" key="3">
    <source>
        <dbReference type="EMBL" id="MFD2679775.1"/>
    </source>
</evidence>
<evidence type="ECO:0000256" key="1">
    <source>
        <dbReference type="ARBA" id="ARBA00022801"/>
    </source>
</evidence>
<dbReference type="Pfam" id="PF00561">
    <property type="entry name" value="Abhydrolase_1"/>
    <property type="match status" value="1"/>
</dbReference>
<dbReference type="PRINTS" id="PR00111">
    <property type="entry name" value="ABHYDROLASE"/>
</dbReference>
<sequence>MEELKSYDTMMPYLRMGDGEPLVLIHGLGEVKEGWTKQFELADQYDLIIPDLRGHGDNQTLEGITIENFASDVLSLLEDLNIESAHICGLSMGGAVAQEIYRQAPEKCLSLSLISTFHYAPKQLRKMVFKIRKARSLMLSPRQQNIMAARTCLYSWKKENVEEFFKFYKPNRKGYLKSMKACMEVDNRSLLPTIKVPTLVVGCQYDSVIPVWIQILMHEQIPQSDLVIFKKSGHIAKLEATEEFNQTLRRFLNKHKVTPSAG</sequence>
<dbReference type="EMBL" id="JBHUMF010000008">
    <property type="protein sequence ID" value="MFD2679775.1"/>
    <property type="molecule type" value="Genomic_DNA"/>
</dbReference>
<dbReference type="InterPro" id="IPR050266">
    <property type="entry name" value="AB_hydrolase_sf"/>
</dbReference>
<dbReference type="SUPFAM" id="SSF53474">
    <property type="entry name" value="alpha/beta-Hydrolases"/>
    <property type="match status" value="1"/>
</dbReference>
<name>A0ABW5RM73_9BACI</name>
<protein>
    <submittedName>
        <fullName evidence="3">Alpha/beta fold hydrolase</fullName>
    </submittedName>
</protein>
<dbReference type="PANTHER" id="PTHR43798:SF31">
    <property type="entry name" value="AB HYDROLASE SUPERFAMILY PROTEIN YCLE"/>
    <property type="match status" value="1"/>
</dbReference>
<dbReference type="PANTHER" id="PTHR43798">
    <property type="entry name" value="MONOACYLGLYCEROL LIPASE"/>
    <property type="match status" value="1"/>
</dbReference>
<dbReference type="RefSeq" id="WP_377932687.1">
    <property type="nucleotide sequence ID" value="NZ_JBHUMF010000008.1"/>
</dbReference>
<accession>A0ABW5RM73</accession>
<dbReference type="Proteomes" id="UP001597506">
    <property type="component" value="Unassembled WGS sequence"/>
</dbReference>
<gene>
    <name evidence="3" type="ORF">ACFSUL_03310</name>
</gene>
<organism evidence="3 4">
    <name type="scientific">Bacillus seohaeanensis</name>
    <dbReference type="NCBI Taxonomy" id="284580"/>
    <lineage>
        <taxon>Bacteria</taxon>
        <taxon>Bacillati</taxon>
        <taxon>Bacillota</taxon>
        <taxon>Bacilli</taxon>
        <taxon>Bacillales</taxon>
        <taxon>Bacillaceae</taxon>
        <taxon>Bacillus</taxon>
    </lineage>
</organism>
<reference evidence="4" key="1">
    <citation type="journal article" date="2019" name="Int. J. Syst. Evol. Microbiol.">
        <title>The Global Catalogue of Microorganisms (GCM) 10K type strain sequencing project: providing services to taxonomists for standard genome sequencing and annotation.</title>
        <authorList>
            <consortium name="The Broad Institute Genomics Platform"/>
            <consortium name="The Broad Institute Genome Sequencing Center for Infectious Disease"/>
            <person name="Wu L."/>
            <person name="Ma J."/>
        </authorList>
    </citation>
    <scope>NUCLEOTIDE SEQUENCE [LARGE SCALE GENOMIC DNA]</scope>
    <source>
        <strain evidence="4">KCTC 3913</strain>
    </source>
</reference>